<evidence type="ECO:0000256" key="2">
    <source>
        <dbReference type="ARBA" id="ARBA00023015"/>
    </source>
</evidence>
<dbReference type="SUPFAM" id="SSF46785">
    <property type="entry name" value="Winged helix' DNA-binding domain"/>
    <property type="match status" value="1"/>
</dbReference>
<dbReference type="InterPro" id="IPR005119">
    <property type="entry name" value="LysR_subst-bd"/>
</dbReference>
<dbReference type="GO" id="GO:0003700">
    <property type="term" value="F:DNA-binding transcription factor activity"/>
    <property type="evidence" value="ECO:0007669"/>
    <property type="project" value="InterPro"/>
</dbReference>
<reference evidence="7 8" key="1">
    <citation type="submission" date="2018-06" db="EMBL/GenBank/DDBJ databases">
        <authorList>
            <consortium name="Pathogen Informatics"/>
            <person name="Doyle S."/>
        </authorList>
    </citation>
    <scope>NUCLEOTIDE SEQUENCE [LARGE SCALE GENOMIC DNA]</scope>
    <source>
        <strain evidence="7 8">NCTC10975</strain>
    </source>
</reference>
<dbReference type="Gene3D" id="3.40.190.290">
    <property type="match status" value="1"/>
</dbReference>
<dbReference type="Pfam" id="PF00126">
    <property type="entry name" value="HTH_1"/>
    <property type="match status" value="1"/>
</dbReference>
<dbReference type="SUPFAM" id="SSF53850">
    <property type="entry name" value="Periplasmic binding protein-like II"/>
    <property type="match status" value="1"/>
</dbReference>
<dbReference type="GeneID" id="6802770"/>
<dbReference type="PANTHER" id="PTHR30537:SF66">
    <property type="entry name" value="IRON-REGULATED VIRULENCE REGULATORY PROTEIN IRGB"/>
    <property type="match status" value="1"/>
</dbReference>
<dbReference type="OrthoDB" id="9786526at2"/>
<feature type="domain" description="HTH lysR-type" evidence="5">
    <location>
        <begin position="1"/>
        <end position="60"/>
    </location>
</feature>
<dbReference type="OMA" id="WIAHSRL"/>
<organism evidence="7 8">
    <name type="scientific">Proteus mirabilis</name>
    <dbReference type="NCBI Taxonomy" id="584"/>
    <lineage>
        <taxon>Bacteria</taxon>
        <taxon>Pseudomonadati</taxon>
        <taxon>Pseudomonadota</taxon>
        <taxon>Gammaproteobacteria</taxon>
        <taxon>Enterobacterales</taxon>
        <taxon>Morganellaceae</taxon>
        <taxon>Proteus</taxon>
    </lineage>
</organism>
<keyword evidence="3" id="KW-0238">DNA-binding</keyword>
<evidence type="ECO:0000259" key="5">
    <source>
        <dbReference type="PROSITE" id="PS50931"/>
    </source>
</evidence>
<evidence type="ECO:0000256" key="1">
    <source>
        <dbReference type="ARBA" id="ARBA00009437"/>
    </source>
</evidence>
<dbReference type="PANTHER" id="PTHR30537">
    <property type="entry name" value="HTH-TYPE TRANSCRIPTIONAL REGULATOR"/>
    <property type="match status" value="1"/>
</dbReference>
<dbReference type="RefSeq" id="WP_012367668.1">
    <property type="nucleotide sequence ID" value="NZ_ABFCQN020000062.1"/>
</dbReference>
<sequence length="297" mass="34318">MQNQIDRIRSFIAVVDTGSFTQAAKYLRLSKSMVSIHIKALETELNVSLLNRNTRRFTLTETGEILYQDFRQVLVQLEQTLDKARLGQQNLQGTLRLTSTAEFGEHYILPLLHQFMCLHPQLKVQYIFNSSIDDLINHKLDLAIRLGALKDSNYRYRKLADYTIKLVVSPHLLKKYPIQEIADLAAVPYLANSNLRHSKLSQQDKINQLFSQLHSMALFETNTISALKQMALKQMGMTILPEWYIQQEITQGELVSPIPELTLLNQSINVIFPHGEHMPRKTRLFIDFLKERINSMP</sequence>
<dbReference type="InterPro" id="IPR058163">
    <property type="entry name" value="LysR-type_TF_proteobact-type"/>
</dbReference>
<dbReference type="CDD" id="cd08422">
    <property type="entry name" value="PBP2_CrgA_like"/>
    <property type="match status" value="1"/>
</dbReference>
<evidence type="ECO:0000313" key="6">
    <source>
        <dbReference type="EMBL" id="EKW9775400.1"/>
    </source>
</evidence>
<dbReference type="Pfam" id="PF03466">
    <property type="entry name" value="LysR_substrate"/>
    <property type="match status" value="1"/>
</dbReference>
<protein>
    <submittedName>
        <fullName evidence="6 7">LysR-family transcriptional regulator</fullName>
    </submittedName>
</protein>
<dbReference type="AlphaFoldDB" id="A0A2X2BQU4"/>
<dbReference type="InterPro" id="IPR036388">
    <property type="entry name" value="WH-like_DNA-bd_sf"/>
</dbReference>
<dbReference type="Proteomes" id="UP000251485">
    <property type="component" value="Unassembled WGS sequence"/>
</dbReference>
<dbReference type="EMBL" id="UAUE01000020">
    <property type="protein sequence ID" value="SPY96948.1"/>
    <property type="molecule type" value="Genomic_DNA"/>
</dbReference>
<comment type="similarity">
    <text evidence="1">Belongs to the LysR transcriptional regulatory family.</text>
</comment>
<keyword evidence="4" id="KW-0804">Transcription</keyword>
<gene>
    <name evidence="7" type="primary">dmlR_2</name>
    <name evidence="7" type="ORF">NCTC10975_02680</name>
    <name evidence="6" type="ORF">PW210_001201</name>
</gene>
<dbReference type="InterPro" id="IPR000847">
    <property type="entry name" value="LysR_HTH_N"/>
</dbReference>
<dbReference type="GO" id="GO:0043565">
    <property type="term" value="F:sequence-specific DNA binding"/>
    <property type="evidence" value="ECO:0007669"/>
    <property type="project" value="TreeGrafter"/>
</dbReference>
<accession>A0A2X2BQU4</accession>
<dbReference type="KEGG" id="pvl:AOB99_05255"/>
<dbReference type="GO" id="GO:0006351">
    <property type="term" value="P:DNA-templated transcription"/>
    <property type="evidence" value="ECO:0007669"/>
    <property type="project" value="TreeGrafter"/>
</dbReference>
<name>A0A2X2BQU4_PROMI</name>
<reference evidence="6" key="2">
    <citation type="submission" date="2023-06" db="EMBL/GenBank/DDBJ databases">
        <authorList>
            <consortium name="Clinical and Environmental Microbiology Branch: Whole genome sequencing antimicrobial resistance pathogens in the healthcare setting"/>
        </authorList>
    </citation>
    <scope>NUCLEOTIDE SEQUENCE</scope>
    <source>
        <strain evidence="6">Microbial</strain>
    </source>
</reference>
<evidence type="ECO:0000256" key="4">
    <source>
        <dbReference type="ARBA" id="ARBA00023163"/>
    </source>
</evidence>
<dbReference type="EMBL" id="ABKSPD020000003">
    <property type="protein sequence ID" value="EKW9775400.1"/>
    <property type="molecule type" value="Genomic_DNA"/>
</dbReference>
<proteinExistence type="inferred from homology"/>
<evidence type="ECO:0000313" key="7">
    <source>
        <dbReference type="EMBL" id="SPY96948.1"/>
    </source>
</evidence>
<dbReference type="InterPro" id="IPR036390">
    <property type="entry name" value="WH_DNA-bd_sf"/>
</dbReference>
<keyword evidence="2" id="KW-0805">Transcription regulation</keyword>
<dbReference type="FunFam" id="1.10.10.10:FF:000001">
    <property type="entry name" value="LysR family transcriptional regulator"/>
    <property type="match status" value="1"/>
</dbReference>
<dbReference type="Gene3D" id="1.10.10.10">
    <property type="entry name" value="Winged helix-like DNA-binding domain superfamily/Winged helix DNA-binding domain"/>
    <property type="match status" value="1"/>
</dbReference>
<evidence type="ECO:0000313" key="8">
    <source>
        <dbReference type="Proteomes" id="UP000251485"/>
    </source>
</evidence>
<evidence type="ECO:0000256" key="3">
    <source>
        <dbReference type="ARBA" id="ARBA00023125"/>
    </source>
</evidence>
<dbReference type="Proteomes" id="UP001171165">
    <property type="component" value="Unassembled WGS sequence"/>
</dbReference>
<dbReference type="PROSITE" id="PS50931">
    <property type="entry name" value="HTH_LYSR"/>
    <property type="match status" value="1"/>
</dbReference>